<dbReference type="AlphaFoldDB" id="A0A6A5UJ87"/>
<keyword evidence="2" id="KW-1185">Reference proteome</keyword>
<accession>A0A6A5UJ87</accession>
<dbReference type="Proteomes" id="UP000800036">
    <property type="component" value="Unassembled WGS sequence"/>
</dbReference>
<dbReference type="EMBL" id="ML976814">
    <property type="protein sequence ID" value="KAF1964049.1"/>
    <property type="molecule type" value="Genomic_DNA"/>
</dbReference>
<organism evidence="1 2">
    <name type="scientific">Bimuria novae-zelandiae CBS 107.79</name>
    <dbReference type="NCBI Taxonomy" id="1447943"/>
    <lineage>
        <taxon>Eukaryota</taxon>
        <taxon>Fungi</taxon>
        <taxon>Dikarya</taxon>
        <taxon>Ascomycota</taxon>
        <taxon>Pezizomycotina</taxon>
        <taxon>Dothideomycetes</taxon>
        <taxon>Pleosporomycetidae</taxon>
        <taxon>Pleosporales</taxon>
        <taxon>Massarineae</taxon>
        <taxon>Didymosphaeriaceae</taxon>
        <taxon>Bimuria</taxon>
    </lineage>
</organism>
<reference evidence="1" key="1">
    <citation type="journal article" date="2020" name="Stud. Mycol.">
        <title>101 Dothideomycetes genomes: a test case for predicting lifestyles and emergence of pathogens.</title>
        <authorList>
            <person name="Haridas S."/>
            <person name="Albert R."/>
            <person name="Binder M."/>
            <person name="Bloem J."/>
            <person name="Labutti K."/>
            <person name="Salamov A."/>
            <person name="Andreopoulos B."/>
            <person name="Baker S."/>
            <person name="Barry K."/>
            <person name="Bills G."/>
            <person name="Bluhm B."/>
            <person name="Cannon C."/>
            <person name="Castanera R."/>
            <person name="Culley D."/>
            <person name="Daum C."/>
            <person name="Ezra D."/>
            <person name="Gonzalez J."/>
            <person name="Henrissat B."/>
            <person name="Kuo A."/>
            <person name="Liang C."/>
            <person name="Lipzen A."/>
            <person name="Lutzoni F."/>
            <person name="Magnuson J."/>
            <person name="Mondo S."/>
            <person name="Nolan M."/>
            <person name="Ohm R."/>
            <person name="Pangilinan J."/>
            <person name="Park H.-J."/>
            <person name="Ramirez L."/>
            <person name="Alfaro M."/>
            <person name="Sun H."/>
            <person name="Tritt A."/>
            <person name="Yoshinaga Y."/>
            <person name="Zwiers L.-H."/>
            <person name="Turgeon B."/>
            <person name="Goodwin S."/>
            <person name="Spatafora J."/>
            <person name="Crous P."/>
            <person name="Grigoriev I."/>
        </authorList>
    </citation>
    <scope>NUCLEOTIDE SEQUENCE</scope>
    <source>
        <strain evidence="1">CBS 107.79</strain>
    </source>
</reference>
<proteinExistence type="predicted"/>
<evidence type="ECO:0000313" key="2">
    <source>
        <dbReference type="Proteomes" id="UP000800036"/>
    </source>
</evidence>
<evidence type="ECO:0000313" key="1">
    <source>
        <dbReference type="EMBL" id="KAF1964049.1"/>
    </source>
</evidence>
<gene>
    <name evidence="1" type="ORF">BU23DRAFT_575995</name>
</gene>
<name>A0A6A5UJ87_9PLEO</name>
<protein>
    <submittedName>
        <fullName evidence="1">Uncharacterized protein</fullName>
    </submittedName>
</protein>
<sequence length="330" mass="37082">MPTDVRTEEAELDDGQSKHFVLQLSIWLGGALLHLNFGSTSPPLPQTIWGTKSLPAVVFSLPVLQKWVVRVTAQRTYGIRRGMTRVEPFWGQDLAAKCSNDSTGNSLPVLSLPPAALRAYTHPQLYTATSRTGSTYEQHLVVRLRSNESKLGIMPQVIQGHSQDHLKARKHDSSLKIGQSISTASKRYKILEDIQRFIANTAESLSSDAEQPSSATTERPTITEFAIFTPTIPLFATIPASEKMELAHAALLEGLNIFGRFPQNEYCPILPWLEHWTLYPELNEIIGREDAIVCIWKIQCFRPTNRRSRFGPWWGHDYRQCAYGSRGAAR</sequence>